<reference evidence="1 3" key="1">
    <citation type="submission" date="2024-02" db="EMBL/GenBank/DDBJ databases">
        <authorList>
            <person name="Vignale AGUSTIN F."/>
            <person name="Sosa J E."/>
            <person name="Modenutti C."/>
        </authorList>
    </citation>
    <scope>NUCLEOTIDE SEQUENCE [LARGE SCALE GENOMIC DNA]</scope>
</reference>
<name>A0ABC8RUK6_9AQUA</name>
<dbReference type="EMBL" id="CAUOFW020004812">
    <property type="protein sequence ID" value="CAK9167339.1"/>
    <property type="molecule type" value="Genomic_DNA"/>
</dbReference>
<evidence type="ECO:0000313" key="3">
    <source>
        <dbReference type="Proteomes" id="UP001642360"/>
    </source>
</evidence>
<dbReference type="AlphaFoldDB" id="A0ABC8RUK6"/>
<proteinExistence type="predicted"/>
<protein>
    <submittedName>
        <fullName evidence="1">Uncharacterized protein</fullName>
    </submittedName>
</protein>
<evidence type="ECO:0000313" key="1">
    <source>
        <dbReference type="EMBL" id="CAK9148653.1"/>
    </source>
</evidence>
<accession>A0ABC8RUK6</accession>
<evidence type="ECO:0000313" key="2">
    <source>
        <dbReference type="EMBL" id="CAK9167339.1"/>
    </source>
</evidence>
<dbReference type="Proteomes" id="UP001642360">
    <property type="component" value="Unassembled WGS sequence"/>
</dbReference>
<keyword evidence="3" id="KW-1185">Reference proteome</keyword>
<gene>
    <name evidence="1" type="ORF">ILEXP_LOCUS16617</name>
    <name evidence="2" type="ORF">ILEXP_LOCUS36601</name>
</gene>
<sequence>MPVRNFLDFPAPTETFEATYSSIPSQIQVFDEPAQQQLTEPKQIIVSDYPFGEVELDVVQDNLKIQRDLVTPSYSKTLKFSEVPISSSSPAKSNL</sequence>
<feature type="non-terminal residue" evidence="1">
    <location>
        <position position="95"/>
    </location>
</feature>
<dbReference type="EMBL" id="CAUOFW020001776">
    <property type="protein sequence ID" value="CAK9148653.1"/>
    <property type="molecule type" value="Genomic_DNA"/>
</dbReference>
<organism evidence="1 3">
    <name type="scientific">Ilex paraguariensis</name>
    <name type="common">yerba mate</name>
    <dbReference type="NCBI Taxonomy" id="185542"/>
    <lineage>
        <taxon>Eukaryota</taxon>
        <taxon>Viridiplantae</taxon>
        <taxon>Streptophyta</taxon>
        <taxon>Embryophyta</taxon>
        <taxon>Tracheophyta</taxon>
        <taxon>Spermatophyta</taxon>
        <taxon>Magnoliopsida</taxon>
        <taxon>eudicotyledons</taxon>
        <taxon>Gunneridae</taxon>
        <taxon>Pentapetalae</taxon>
        <taxon>asterids</taxon>
        <taxon>campanulids</taxon>
        <taxon>Aquifoliales</taxon>
        <taxon>Aquifoliaceae</taxon>
        <taxon>Ilex</taxon>
    </lineage>
</organism>
<comment type="caution">
    <text evidence="1">The sequence shown here is derived from an EMBL/GenBank/DDBJ whole genome shotgun (WGS) entry which is preliminary data.</text>
</comment>